<dbReference type="RefSeq" id="XP_052738331.1">
    <property type="nucleotide sequence ID" value="XM_052882371.1"/>
</dbReference>
<evidence type="ECO:0000256" key="7">
    <source>
        <dbReference type="ARBA" id="ARBA00023136"/>
    </source>
</evidence>
<keyword evidence="11" id="KW-1185">Reference proteome</keyword>
<keyword evidence="5 10" id="KW-0552">Olfaction</keyword>
<dbReference type="InterPro" id="IPR004117">
    <property type="entry name" value="7tm6_olfct_rcpt"/>
</dbReference>
<dbReference type="PANTHER" id="PTHR21137">
    <property type="entry name" value="ODORANT RECEPTOR"/>
    <property type="match status" value="1"/>
</dbReference>
<evidence type="ECO:0000256" key="1">
    <source>
        <dbReference type="ARBA" id="ARBA00004651"/>
    </source>
</evidence>
<gene>
    <name evidence="12" type="primary">LOC128198207</name>
</gene>
<evidence type="ECO:0000256" key="9">
    <source>
        <dbReference type="ARBA" id="ARBA00023224"/>
    </source>
</evidence>
<evidence type="ECO:0000256" key="5">
    <source>
        <dbReference type="ARBA" id="ARBA00022725"/>
    </source>
</evidence>
<evidence type="ECO:0000256" key="4">
    <source>
        <dbReference type="ARBA" id="ARBA00022692"/>
    </source>
</evidence>
<evidence type="ECO:0000256" key="8">
    <source>
        <dbReference type="ARBA" id="ARBA00023170"/>
    </source>
</evidence>
<feature type="transmembrane region" description="Helical" evidence="10">
    <location>
        <begin position="299"/>
        <end position="320"/>
    </location>
</feature>
<evidence type="ECO:0000256" key="3">
    <source>
        <dbReference type="ARBA" id="ARBA00022606"/>
    </source>
</evidence>
<evidence type="ECO:0000313" key="12">
    <source>
        <dbReference type="RefSeq" id="XP_052738331.1"/>
    </source>
</evidence>
<name>A0ABM3LGX9_BICAN</name>
<evidence type="ECO:0000256" key="6">
    <source>
        <dbReference type="ARBA" id="ARBA00022989"/>
    </source>
</evidence>
<comment type="similarity">
    <text evidence="10">Belongs to the insect chemoreceptor superfamily. Heteromeric odorant receptor channel (TC 1.A.69) family.</text>
</comment>
<keyword evidence="4 10" id="KW-0812">Transmembrane</keyword>
<keyword evidence="2" id="KW-1003">Cell membrane</keyword>
<keyword evidence="7 10" id="KW-0472">Membrane</keyword>
<keyword evidence="3 10" id="KW-0716">Sensory transduction</keyword>
<proteinExistence type="inferred from homology"/>
<comment type="subcellular location">
    <subcellularLocation>
        <location evidence="1 10">Cell membrane</location>
        <topology evidence="1 10">Multi-pass membrane protein</topology>
    </subcellularLocation>
</comment>
<reference evidence="11" key="1">
    <citation type="submission" date="2025-05" db="UniProtKB">
        <authorList>
            <consortium name="RefSeq"/>
        </authorList>
    </citation>
    <scope>NUCLEOTIDE SEQUENCE [LARGE SCALE GENOMIC DNA]</scope>
</reference>
<comment type="caution">
    <text evidence="10">Lacks conserved residue(s) required for the propagation of feature annotation.</text>
</comment>
<evidence type="ECO:0000256" key="10">
    <source>
        <dbReference type="RuleBase" id="RU351113"/>
    </source>
</evidence>
<dbReference type="Pfam" id="PF02949">
    <property type="entry name" value="7tm_6"/>
    <property type="match status" value="1"/>
</dbReference>
<dbReference type="Proteomes" id="UP001652582">
    <property type="component" value="Chromosome 1"/>
</dbReference>
<organism evidence="11 12">
    <name type="scientific">Bicyclus anynana</name>
    <name type="common">Squinting bush brown butterfly</name>
    <dbReference type="NCBI Taxonomy" id="110368"/>
    <lineage>
        <taxon>Eukaryota</taxon>
        <taxon>Metazoa</taxon>
        <taxon>Ecdysozoa</taxon>
        <taxon>Arthropoda</taxon>
        <taxon>Hexapoda</taxon>
        <taxon>Insecta</taxon>
        <taxon>Pterygota</taxon>
        <taxon>Neoptera</taxon>
        <taxon>Endopterygota</taxon>
        <taxon>Lepidoptera</taxon>
        <taxon>Glossata</taxon>
        <taxon>Ditrysia</taxon>
        <taxon>Papilionoidea</taxon>
        <taxon>Nymphalidae</taxon>
        <taxon>Satyrinae</taxon>
        <taxon>Satyrini</taxon>
        <taxon>Mycalesina</taxon>
        <taxon>Bicyclus</taxon>
    </lineage>
</organism>
<keyword evidence="8 10" id="KW-0675">Receptor</keyword>
<evidence type="ECO:0000256" key="2">
    <source>
        <dbReference type="ARBA" id="ARBA00022475"/>
    </source>
</evidence>
<dbReference type="PANTHER" id="PTHR21137:SF35">
    <property type="entry name" value="ODORANT RECEPTOR 19A-RELATED"/>
    <property type="match status" value="1"/>
</dbReference>
<feature type="transmembrane region" description="Helical" evidence="10">
    <location>
        <begin position="69"/>
        <end position="88"/>
    </location>
</feature>
<evidence type="ECO:0000313" key="11">
    <source>
        <dbReference type="Proteomes" id="UP001652582"/>
    </source>
</evidence>
<dbReference type="GeneID" id="128198207"/>
<protein>
    <recommendedName>
        <fullName evidence="10">Odorant receptor</fullName>
    </recommendedName>
</protein>
<accession>A0ABM3LGX9</accession>
<feature type="transmembrane region" description="Helical" evidence="10">
    <location>
        <begin position="128"/>
        <end position="149"/>
    </location>
</feature>
<feature type="transmembrane region" description="Helical" evidence="10">
    <location>
        <begin position="38"/>
        <end position="57"/>
    </location>
</feature>
<keyword evidence="6 10" id="KW-1133">Transmembrane helix</keyword>
<feature type="transmembrane region" description="Helical" evidence="10">
    <location>
        <begin position="268"/>
        <end position="293"/>
    </location>
</feature>
<keyword evidence="9 10" id="KW-0807">Transducer</keyword>
<sequence length="399" mass="46935">MLILKQTDCFNKSIKFWKILGIYPFDVKWKYYEIYSNLFVFLFIFLYDGLMTINFYFLPRDLDHFVEEMIFYFTLLAVMSKAVTYMVAKKKIVKLLEILDSEMFHPETKKGMQIVTAAKKFNVKYWKIVAAVSYYSNLVHILTPLIAHIMTPVPLLLNSCSYSFLSEDVKEMFIYPIYLYQAFGMHVNMLYNLNIDTFFLGLMIYVIAQLELLEEHLTNVTDENTYKAGTLRANCIHESDDSVLIKKLNKAIVHYESIYKYCSLIEDIFSITLFVQFSMASCIICVCLFRFTLPATNEYYMFLASYVTIMTMQIMVPCWFGTRIMDKSCHLSQAVYACNWTPQSRRFKSSLKLFVERANRPLSITGWKMFPLSLNTFTSIMNSAYSFFTLLRHMQSREI</sequence>
<reference evidence="12" key="2">
    <citation type="submission" date="2025-08" db="UniProtKB">
        <authorList>
            <consortium name="RefSeq"/>
        </authorList>
    </citation>
    <scope>IDENTIFICATION</scope>
</reference>